<proteinExistence type="predicted"/>
<evidence type="ECO:0000313" key="3">
    <source>
        <dbReference type="Proteomes" id="UP000681720"/>
    </source>
</evidence>
<accession>A0A8S3AF22</accession>
<feature type="non-terminal residue" evidence="1">
    <location>
        <position position="81"/>
    </location>
</feature>
<feature type="non-terminal residue" evidence="1">
    <location>
        <position position="1"/>
    </location>
</feature>
<comment type="caution">
    <text evidence="1">The sequence shown here is derived from an EMBL/GenBank/DDBJ whole genome shotgun (WGS) entry which is preliminary data.</text>
</comment>
<evidence type="ECO:0000313" key="2">
    <source>
        <dbReference type="EMBL" id="CAF4908653.1"/>
    </source>
</evidence>
<dbReference type="Proteomes" id="UP000681720">
    <property type="component" value="Unassembled WGS sequence"/>
</dbReference>
<sequence length="81" mass="8942">PLPPSVVLVSSPIFQSKQRISFPLSKTNYEQEISSNIEEKRIENDLSQDSPTVRTTTTTVINDGVNVGKLILELNNRMAAA</sequence>
<dbReference type="EMBL" id="CAJOBJ010132387">
    <property type="protein sequence ID" value="CAF4727500.1"/>
    <property type="molecule type" value="Genomic_DNA"/>
</dbReference>
<evidence type="ECO:0000313" key="1">
    <source>
        <dbReference type="EMBL" id="CAF4727500.1"/>
    </source>
</evidence>
<dbReference type="EMBL" id="CAJOBI010176200">
    <property type="protein sequence ID" value="CAF4908653.1"/>
    <property type="molecule type" value="Genomic_DNA"/>
</dbReference>
<protein>
    <submittedName>
        <fullName evidence="1">Uncharacterized protein</fullName>
    </submittedName>
</protein>
<gene>
    <name evidence="1" type="ORF">GIL414_LOCUS44123</name>
    <name evidence="2" type="ORF">SMN809_LOCUS52116</name>
</gene>
<name>A0A8S3AF22_9BILA</name>
<dbReference type="AlphaFoldDB" id="A0A8S3AF22"/>
<dbReference type="Proteomes" id="UP000676336">
    <property type="component" value="Unassembled WGS sequence"/>
</dbReference>
<organism evidence="1 3">
    <name type="scientific">Rotaria magnacalcarata</name>
    <dbReference type="NCBI Taxonomy" id="392030"/>
    <lineage>
        <taxon>Eukaryota</taxon>
        <taxon>Metazoa</taxon>
        <taxon>Spiralia</taxon>
        <taxon>Gnathifera</taxon>
        <taxon>Rotifera</taxon>
        <taxon>Eurotatoria</taxon>
        <taxon>Bdelloidea</taxon>
        <taxon>Philodinida</taxon>
        <taxon>Philodinidae</taxon>
        <taxon>Rotaria</taxon>
    </lineage>
</organism>
<reference evidence="1" key="1">
    <citation type="submission" date="2021-02" db="EMBL/GenBank/DDBJ databases">
        <authorList>
            <person name="Nowell W R."/>
        </authorList>
    </citation>
    <scope>NUCLEOTIDE SEQUENCE</scope>
</reference>